<organism evidence="2 3">
    <name type="scientific">Peribacillus asahii</name>
    <dbReference type="NCBI Taxonomy" id="228899"/>
    <lineage>
        <taxon>Bacteria</taxon>
        <taxon>Bacillati</taxon>
        <taxon>Bacillota</taxon>
        <taxon>Bacilli</taxon>
        <taxon>Bacillales</taxon>
        <taxon>Bacillaceae</taxon>
        <taxon>Peribacillus</taxon>
    </lineage>
</organism>
<sequence length="149" mass="17086">MAIYLISSLKKGQLKIYGLALLRHGQYVHKINMRQAFILKLLLQQHSGNGNCKVKIKVNNQKISLLLRNLASKTTYTVETNKPSPRILIDLTLNAQVRYEPQSSIISEKNNYSEKLLQIKFSHNYFLFYLSMDGVGQHEIQTSTEMSTV</sequence>
<dbReference type="Pfam" id="PF05504">
    <property type="entry name" value="Spore_GerAC"/>
    <property type="match status" value="1"/>
</dbReference>
<dbReference type="EMBL" id="QWVS01000038">
    <property type="protein sequence ID" value="RID82975.1"/>
    <property type="molecule type" value="Genomic_DNA"/>
</dbReference>
<evidence type="ECO:0000313" key="2">
    <source>
        <dbReference type="EMBL" id="RID82975.1"/>
    </source>
</evidence>
<name>A0A398AZG5_9BACI</name>
<keyword evidence="3" id="KW-1185">Reference proteome</keyword>
<proteinExistence type="predicted"/>
<gene>
    <name evidence="2" type="ORF">D1953_16690</name>
</gene>
<evidence type="ECO:0000259" key="1">
    <source>
        <dbReference type="Pfam" id="PF05504"/>
    </source>
</evidence>
<dbReference type="AlphaFoldDB" id="A0A398AZG5"/>
<dbReference type="Proteomes" id="UP000266016">
    <property type="component" value="Unassembled WGS sequence"/>
</dbReference>
<protein>
    <recommendedName>
        <fullName evidence="1">Spore germination GerAC-like C-terminal domain-containing protein</fullName>
    </recommendedName>
</protein>
<accession>A0A398AZG5</accession>
<comment type="caution">
    <text evidence="2">The sequence shown here is derived from an EMBL/GenBank/DDBJ whole genome shotgun (WGS) entry which is preliminary data.</text>
</comment>
<evidence type="ECO:0000313" key="3">
    <source>
        <dbReference type="Proteomes" id="UP000266016"/>
    </source>
</evidence>
<feature type="domain" description="Spore germination GerAC-like C-terminal" evidence="1">
    <location>
        <begin position="18"/>
        <end position="110"/>
    </location>
</feature>
<dbReference type="InterPro" id="IPR046953">
    <property type="entry name" value="Spore_GerAC-like_C"/>
</dbReference>
<reference evidence="2 3" key="1">
    <citation type="submission" date="2018-08" db="EMBL/GenBank/DDBJ databases">
        <title>Bacillus jemisoniae sp. nov., Bacillus chryseoplanitiae sp. nov., Bacillus resnikiae sp. nov., and Bacillus frankliniae sp. nov., isolated from Viking spacecraft and associated surfaces.</title>
        <authorList>
            <person name="Seuylemezian A."/>
            <person name="Vaishampayan P."/>
        </authorList>
    </citation>
    <scope>NUCLEOTIDE SEQUENCE [LARGE SCALE GENOMIC DNA]</scope>
    <source>
        <strain evidence="2 3">MA001</strain>
    </source>
</reference>